<dbReference type="InterPro" id="IPR006116">
    <property type="entry name" value="NT_2-5OAS_ClassI-CCAase"/>
</dbReference>
<dbReference type="Gene3D" id="3.30.460.10">
    <property type="entry name" value="Beta Polymerase, domain 2"/>
    <property type="match status" value="1"/>
</dbReference>
<keyword evidence="2" id="KW-0808">Transferase</keyword>
<evidence type="ECO:0000313" key="3">
    <source>
        <dbReference type="Proteomes" id="UP000290204"/>
    </source>
</evidence>
<proteinExistence type="predicted"/>
<evidence type="ECO:0000256" key="1">
    <source>
        <dbReference type="ARBA" id="ARBA00023118"/>
    </source>
</evidence>
<protein>
    <submittedName>
        <fullName evidence="2">Nucleotidyltransferase</fullName>
    </submittedName>
</protein>
<evidence type="ECO:0000313" key="2">
    <source>
        <dbReference type="EMBL" id="RXK59208.1"/>
    </source>
</evidence>
<dbReference type="GO" id="GO:0051607">
    <property type="term" value="P:defense response to virus"/>
    <property type="evidence" value="ECO:0007669"/>
    <property type="project" value="UniProtKB-KW"/>
</dbReference>
<name>A0A4Q1CGD2_9BACT</name>
<dbReference type="CDD" id="cd05400">
    <property type="entry name" value="NT_2-5OAS_ClassI-CCAase"/>
    <property type="match status" value="1"/>
</dbReference>
<accession>A0A4Q1CGD2</accession>
<sequence length="267" mass="30600">MEAGLNNHLRKISSELFIKYNAEERQKIDRSINSIIGKLDNYFDNQIDEAIVFGSYTRDTILPRRFDSASDIDILIQFNTTDFDKLKPETYRNHLKRFAETNYTASPIIKDHPSIVIELGHIKFDLVPAIFDVGLIYDSIEIPDKNGGWLETEPDKFNDTLTEANTNYNSIVKPIIRLLKYWNASNGYPFFSFELETEVVDMNFSDENYQSGFLYAIEELSGSDLPGWASSKLDVLKTNAGRIDEYLDHGDLQKAKSTLERILPGFS</sequence>
<dbReference type="AlphaFoldDB" id="A0A4Q1CGD2"/>
<organism evidence="2 3">
    <name type="scientific">Lacibacter luteus</name>
    <dbReference type="NCBI Taxonomy" id="2508719"/>
    <lineage>
        <taxon>Bacteria</taxon>
        <taxon>Pseudomonadati</taxon>
        <taxon>Bacteroidota</taxon>
        <taxon>Chitinophagia</taxon>
        <taxon>Chitinophagales</taxon>
        <taxon>Chitinophagaceae</taxon>
        <taxon>Lacibacter</taxon>
    </lineage>
</organism>
<dbReference type="InterPro" id="IPR043519">
    <property type="entry name" value="NT_sf"/>
</dbReference>
<reference evidence="2 3" key="1">
    <citation type="submission" date="2019-01" db="EMBL/GenBank/DDBJ databases">
        <title>Lacibacter sp. strain TTM-7.</title>
        <authorList>
            <person name="Chen W.-M."/>
        </authorList>
    </citation>
    <scope>NUCLEOTIDE SEQUENCE [LARGE SCALE GENOMIC DNA]</scope>
    <source>
        <strain evidence="2 3">TTM-7</strain>
    </source>
</reference>
<comment type="caution">
    <text evidence="2">The sequence shown here is derived from an EMBL/GenBank/DDBJ whole genome shotgun (WGS) entry which is preliminary data.</text>
</comment>
<dbReference type="Proteomes" id="UP000290204">
    <property type="component" value="Unassembled WGS sequence"/>
</dbReference>
<dbReference type="OrthoDB" id="2082416at2"/>
<dbReference type="Pfam" id="PF18144">
    <property type="entry name" value="SMODS"/>
    <property type="match status" value="1"/>
</dbReference>
<dbReference type="SUPFAM" id="SSF81301">
    <property type="entry name" value="Nucleotidyltransferase"/>
    <property type="match status" value="1"/>
</dbReference>
<gene>
    <name evidence="2" type="ORF">ESA94_13790</name>
</gene>
<dbReference type="RefSeq" id="WP_129131512.1">
    <property type="nucleotide sequence ID" value="NZ_SDHW01000004.1"/>
</dbReference>
<dbReference type="EMBL" id="SDHW01000004">
    <property type="protein sequence ID" value="RXK59208.1"/>
    <property type="molecule type" value="Genomic_DNA"/>
</dbReference>
<keyword evidence="3" id="KW-1185">Reference proteome</keyword>
<dbReference type="GO" id="GO:0016779">
    <property type="term" value="F:nucleotidyltransferase activity"/>
    <property type="evidence" value="ECO:0007669"/>
    <property type="project" value="InterPro"/>
</dbReference>
<keyword evidence="1" id="KW-0051">Antiviral defense</keyword>